<gene>
    <name evidence="3" type="ORF">KGQ19_46020</name>
</gene>
<proteinExistence type="predicted"/>
<protein>
    <recommendedName>
        <fullName evidence="2">EccD-like transmembrane domain-containing protein</fullName>
    </recommendedName>
</protein>
<feature type="transmembrane region" description="Helical" evidence="1">
    <location>
        <begin position="129"/>
        <end position="151"/>
    </location>
</feature>
<evidence type="ECO:0000256" key="1">
    <source>
        <dbReference type="SAM" id="Phobius"/>
    </source>
</evidence>
<keyword evidence="1" id="KW-0472">Membrane</keyword>
<organism evidence="3 4">
    <name type="scientific">Catenulispora pinistramenti</name>
    <dbReference type="NCBI Taxonomy" id="2705254"/>
    <lineage>
        <taxon>Bacteria</taxon>
        <taxon>Bacillati</taxon>
        <taxon>Actinomycetota</taxon>
        <taxon>Actinomycetes</taxon>
        <taxon>Catenulisporales</taxon>
        <taxon>Catenulisporaceae</taxon>
        <taxon>Catenulispora</taxon>
    </lineage>
</organism>
<keyword evidence="1" id="KW-0812">Transmembrane</keyword>
<feature type="transmembrane region" description="Helical" evidence="1">
    <location>
        <begin position="417"/>
        <end position="438"/>
    </location>
</feature>
<dbReference type="Proteomes" id="UP000730482">
    <property type="component" value="Unassembled WGS sequence"/>
</dbReference>
<dbReference type="InterPro" id="IPR024962">
    <property type="entry name" value="YukD-like"/>
</dbReference>
<dbReference type="Gene3D" id="3.10.20.90">
    <property type="entry name" value="Phosphatidylinositol 3-kinase Catalytic Subunit, Chain A, domain 1"/>
    <property type="match status" value="1"/>
</dbReference>
<feature type="transmembrane region" description="Helical" evidence="1">
    <location>
        <begin position="568"/>
        <end position="588"/>
    </location>
</feature>
<evidence type="ECO:0000313" key="3">
    <source>
        <dbReference type="EMBL" id="MBS2554236.1"/>
    </source>
</evidence>
<name>A0ABS5L7B4_9ACTN</name>
<feature type="transmembrane region" description="Helical" evidence="1">
    <location>
        <begin position="163"/>
        <end position="181"/>
    </location>
</feature>
<feature type="domain" description="EccD-like transmembrane" evidence="2">
    <location>
        <begin position="324"/>
        <end position="635"/>
    </location>
</feature>
<reference evidence="3 4" key="1">
    <citation type="submission" date="2020-02" db="EMBL/GenBank/DDBJ databases">
        <title>Acidophilic actinobacteria isolated from forest soil.</title>
        <authorList>
            <person name="Golinska P."/>
        </authorList>
    </citation>
    <scope>NUCLEOTIDE SEQUENCE [LARGE SCALE GENOMIC DNA]</scope>
    <source>
        <strain evidence="3 4">NL8</strain>
    </source>
</reference>
<comment type="caution">
    <text evidence="3">The sequence shown here is derived from an EMBL/GenBank/DDBJ whole genome shotgun (WGS) entry which is preliminary data.</text>
</comment>
<dbReference type="Pfam" id="PF08817">
    <property type="entry name" value="YukD"/>
    <property type="match status" value="1"/>
</dbReference>
<dbReference type="Pfam" id="PF19053">
    <property type="entry name" value="EccD"/>
    <property type="match status" value="1"/>
</dbReference>
<evidence type="ECO:0000313" key="4">
    <source>
        <dbReference type="Proteomes" id="UP000730482"/>
    </source>
</evidence>
<feature type="transmembrane region" description="Helical" evidence="1">
    <location>
        <begin position="330"/>
        <end position="353"/>
    </location>
</feature>
<feature type="transmembrane region" description="Helical" evidence="1">
    <location>
        <begin position="365"/>
        <end position="386"/>
    </location>
</feature>
<dbReference type="InterPro" id="IPR044049">
    <property type="entry name" value="EccD_transm"/>
</dbReference>
<sequence>MSAGSGVAGRPGTAAGHCRVTVVAPTRRVDMALPDDVPLAELLPELLRLVGDPLATPAAIAAALTGYVLTGADGVPLDTATSLTEQGVVHGCVLRLCPADDVPEPAVHDDIADAVAEAVIAGGSQWSVAALRATALAVVAVASALGAVVLWSSNTGTFHGWKGLIAGAITLVLFGLAIWRARYDQSAVGRGSYYGYGDGAGPAGPSGPPRRGRLHGHPAIAHDRVNLHDAEPGYQLTSSFGPPLGQSPAYGYPYEETDSGHAELETSFDLSSFGADALDPQPATTRSVSSAAANRATRSVRDGGLGSLAAWPTVAEAMAWATGAHHQRDYTAAAVLSASSLPYAFIAGAGLLSANPATGHGLGRAHFTAGAIAVLIVALAAIIGIGRRIAVPVAGATVGLVATAAGLGLLVTRASPASGIGVVAAFCALAVELLPFAAMAAARFVIEPPTSGVEPGDFEGSPVNNYVVGLRVARTLDMLTGLTAGVGTLLVLSVALLVIPISAMQTSSRGPHTVWEQALAILVSGVVLCRARLFRERAQVLAAAISGLTGLVIAFSAMAVNALPDLRAIWLAPLLVVIALLALGLASIRPRRGTSEPIMPPRWARAVEMVEGAILLAVLPVLMAVLGVYGQVRNLKG</sequence>
<feature type="transmembrane region" description="Helical" evidence="1">
    <location>
        <begin position="609"/>
        <end position="629"/>
    </location>
</feature>
<feature type="transmembrane region" description="Helical" evidence="1">
    <location>
        <begin position="540"/>
        <end position="562"/>
    </location>
</feature>
<dbReference type="RefSeq" id="WP_212021505.1">
    <property type="nucleotide sequence ID" value="NZ_JAAFYZ010000339.1"/>
</dbReference>
<feature type="transmembrane region" description="Helical" evidence="1">
    <location>
        <begin position="514"/>
        <end position="533"/>
    </location>
</feature>
<keyword evidence="1" id="KW-1133">Transmembrane helix</keyword>
<keyword evidence="4" id="KW-1185">Reference proteome</keyword>
<feature type="transmembrane region" description="Helical" evidence="1">
    <location>
        <begin position="479"/>
        <end position="502"/>
    </location>
</feature>
<evidence type="ECO:0000259" key="2">
    <source>
        <dbReference type="Pfam" id="PF19053"/>
    </source>
</evidence>
<accession>A0ABS5L7B4</accession>
<dbReference type="EMBL" id="JAAFYZ010000339">
    <property type="protein sequence ID" value="MBS2554236.1"/>
    <property type="molecule type" value="Genomic_DNA"/>
</dbReference>
<feature type="transmembrane region" description="Helical" evidence="1">
    <location>
        <begin position="393"/>
        <end position="411"/>
    </location>
</feature>